<dbReference type="PANTHER" id="PTHR30002:SF4">
    <property type="entry name" value="EPOXYQUEUOSINE REDUCTASE"/>
    <property type="match status" value="1"/>
</dbReference>
<sequence>MQGTISKDASPRTRAAKIRERALNLGFHKVGIARAEPLTEERARLEEWLARGFHATMQWMARDTERRADPRHLLPSAKSVVVVALNYYTPHEHDEDPDRGKISRYAWGDDYHEIIGDKLRTLLDWIRAEWPEAEGRICVDAQPTMDKAWAVRAGLGWIGKHSNLITREYGSWVFLGELLLNLELEPDVGPAEDHCGTCTLCLEACPTGAIVEPRVVDANRCISYATIELRAAQIPEEIARNLRGWLYGCDICQDVCPWNRFEKPTDEPRFEPRYGQTTLPLAEVIAMDHETYVARFRRSPIKRAKLAGLQRNARALRNRSGD</sequence>
<keyword evidence="6 9" id="KW-0560">Oxidoreductase</keyword>
<dbReference type="FunFam" id="3.30.70.20:FF:000037">
    <property type="entry name" value="Epoxyqueuosine reductase"/>
    <property type="match status" value="1"/>
</dbReference>
<dbReference type="GO" id="GO:0051539">
    <property type="term" value="F:4 iron, 4 sulfur cluster binding"/>
    <property type="evidence" value="ECO:0007669"/>
    <property type="project" value="UniProtKB-KW"/>
</dbReference>
<evidence type="ECO:0000313" key="12">
    <source>
        <dbReference type="Proteomes" id="UP000031518"/>
    </source>
</evidence>
<evidence type="ECO:0000256" key="2">
    <source>
        <dbReference type="ARBA" id="ARBA00022490"/>
    </source>
</evidence>
<dbReference type="GO" id="GO:0052693">
    <property type="term" value="F:epoxyqueuosine reductase activity"/>
    <property type="evidence" value="ECO:0007669"/>
    <property type="project" value="UniProtKB-UniRule"/>
</dbReference>
<dbReference type="OrthoDB" id="9784571at2"/>
<name>A0A0B6WXJ2_9BACT</name>
<comment type="subunit">
    <text evidence="9">Monomer.</text>
</comment>
<dbReference type="STRING" id="454194.PYK22_01813"/>
<dbReference type="PROSITE" id="PS00198">
    <property type="entry name" value="4FE4S_FER_1"/>
    <property type="match status" value="1"/>
</dbReference>
<gene>
    <name evidence="9" type="primary">queG</name>
    <name evidence="11" type="ORF">PYK22_01813</name>
</gene>
<dbReference type="SUPFAM" id="SSF46548">
    <property type="entry name" value="alpha-helical ferredoxin"/>
    <property type="match status" value="1"/>
</dbReference>
<keyword evidence="4 9" id="KW-0479">Metal-binding</keyword>
<feature type="binding site" evidence="9">
    <location>
        <position position="223"/>
    </location>
    <ligand>
        <name>cob(II)alamin</name>
        <dbReference type="ChEBI" id="CHEBI:16304"/>
    </ligand>
</feature>
<reference evidence="11 12" key="2">
    <citation type="submission" date="2015-01" db="EMBL/GenBank/DDBJ databases">
        <title>Complete genome sequence of Pyrinomonas methylaliphatogenes type strain K22T.</title>
        <authorList>
            <person name="Lee K.C.Y."/>
            <person name="Power J.F."/>
            <person name="Dunfield P.F."/>
            <person name="Morgan X.C."/>
            <person name="Huttenhower C."/>
            <person name="Stott M.B."/>
        </authorList>
    </citation>
    <scope>NUCLEOTIDE SEQUENCE [LARGE SCALE GENOMIC DNA]</scope>
    <source>
        <strain evidence="11 12">K22</strain>
    </source>
</reference>
<keyword evidence="1 9" id="KW-0004">4Fe-4S</keyword>
<feature type="binding site" evidence="9">
    <location>
        <position position="256"/>
    </location>
    <ligand>
        <name>[4Fe-4S] cluster</name>
        <dbReference type="ChEBI" id="CHEBI:49883"/>
        <label>1</label>
    </ligand>
</feature>
<dbReference type="GO" id="GO:0008616">
    <property type="term" value="P:tRNA queuosine(34) biosynthetic process"/>
    <property type="evidence" value="ECO:0007669"/>
    <property type="project" value="UniProtKB-UniRule"/>
</dbReference>
<dbReference type="InterPro" id="IPR013542">
    <property type="entry name" value="QueG_DUF1730"/>
</dbReference>
<evidence type="ECO:0000256" key="1">
    <source>
        <dbReference type="ARBA" id="ARBA00022485"/>
    </source>
</evidence>
<feature type="binding site" evidence="9">
    <location>
        <position position="195"/>
    </location>
    <ligand>
        <name>[4Fe-4S] cluster</name>
        <dbReference type="ChEBI" id="CHEBI:49883"/>
        <label>1</label>
    </ligand>
</feature>
<keyword evidence="7 9" id="KW-0408">Iron</keyword>
<feature type="binding site" evidence="9">
    <location>
        <begin position="249"/>
        <end position="250"/>
    </location>
    <ligand>
        <name>cob(II)alamin</name>
        <dbReference type="ChEBI" id="CHEBI:16304"/>
    </ligand>
</feature>
<comment type="pathway">
    <text evidence="9">tRNA modification; tRNA-queuosine biosynthesis.</text>
</comment>
<keyword evidence="3 9" id="KW-0819">tRNA processing</keyword>
<dbReference type="InterPro" id="IPR017896">
    <property type="entry name" value="4Fe4S_Fe-S-bd"/>
</dbReference>
<feature type="binding site" evidence="9">
    <location>
        <position position="175"/>
    </location>
    <ligand>
        <name>cob(II)alamin</name>
        <dbReference type="ChEBI" id="CHEBI:16304"/>
    </ligand>
</feature>
<feature type="binding site" evidence="9">
    <location>
        <position position="67"/>
    </location>
    <ligand>
        <name>cob(II)alamin</name>
        <dbReference type="ChEBI" id="CHEBI:16304"/>
    </ligand>
</feature>
<dbReference type="EMBL" id="CBXV010000006">
    <property type="protein sequence ID" value="CDM65806.1"/>
    <property type="molecule type" value="Genomic_DNA"/>
</dbReference>
<reference evidence="11 12" key="1">
    <citation type="submission" date="2013-12" db="EMBL/GenBank/DDBJ databases">
        <authorList>
            <person name="Stott M."/>
        </authorList>
    </citation>
    <scope>NUCLEOTIDE SEQUENCE [LARGE SCALE GENOMIC DNA]</scope>
    <source>
        <strain evidence="11 12">K22</strain>
    </source>
</reference>
<feature type="active site" description="Proton donor" evidence="9">
    <location>
        <position position="140"/>
    </location>
</feature>
<feature type="binding site" evidence="9">
    <location>
        <position position="205"/>
    </location>
    <ligand>
        <name>[4Fe-4S] cluster</name>
        <dbReference type="ChEBI" id="CHEBI:49883"/>
        <label>2</label>
    </ligand>
</feature>
<keyword evidence="9" id="KW-0846">Cobalamin</keyword>
<organism evidence="11 12">
    <name type="scientific">Pyrinomonas methylaliphatogenes</name>
    <dbReference type="NCBI Taxonomy" id="454194"/>
    <lineage>
        <taxon>Bacteria</taxon>
        <taxon>Pseudomonadati</taxon>
        <taxon>Acidobacteriota</taxon>
        <taxon>Blastocatellia</taxon>
        <taxon>Blastocatellales</taxon>
        <taxon>Pyrinomonadaceae</taxon>
        <taxon>Pyrinomonas</taxon>
    </lineage>
</organism>
<evidence type="ECO:0000313" key="11">
    <source>
        <dbReference type="EMBL" id="CDM65806.1"/>
    </source>
</evidence>
<comment type="similarity">
    <text evidence="9">Belongs to the QueG family.</text>
</comment>
<evidence type="ECO:0000256" key="9">
    <source>
        <dbReference type="HAMAP-Rule" id="MF_00916"/>
    </source>
</evidence>
<keyword evidence="12" id="KW-1185">Reference proteome</keyword>
<dbReference type="GO" id="GO:0031419">
    <property type="term" value="F:cobalamin binding"/>
    <property type="evidence" value="ECO:0007669"/>
    <property type="project" value="UniProtKB-KW"/>
</dbReference>
<proteinExistence type="inferred from homology"/>
<comment type="caution">
    <text evidence="9">Lacks conserved residue(s) required for the propagation of feature annotation.</text>
</comment>
<comment type="cofactor">
    <cofactor evidence="9">
        <name>[4Fe-4S] cluster</name>
        <dbReference type="ChEBI" id="CHEBI:49883"/>
    </cofactor>
    <text evidence="9">Binds 2 [4Fe-4S] clusters per monomer.</text>
</comment>
<feature type="binding site" evidence="9">
    <location>
        <position position="252"/>
    </location>
    <ligand>
        <name>[4Fe-4S] cluster</name>
        <dbReference type="ChEBI" id="CHEBI:49883"/>
        <label>2</label>
    </ligand>
</feature>
<feature type="binding site" evidence="9">
    <location>
        <position position="164"/>
    </location>
    <ligand>
        <name>cob(II)alamin</name>
        <dbReference type="ChEBI" id="CHEBI:16304"/>
    </ligand>
</feature>
<feature type="domain" description="4Fe-4S ferredoxin-type" evidence="10">
    <location>
        <begin position="184"/>
        <end position="215"/>
    </location>
</feature>
<evidence type="ECO:0000256" key="8">
    <source>
        <dbReference type="ARBA" id="ARBA00023014"/>
    </source>
</evidence>
<dbReference type="NCBIfam" id="TIGR00276">
    <property type="entry name" value="tRNA epoxyqueuosine(34) reductase QueG"/>
    <property type="match status" value="1"/>
</dbReference>
<dbReference type="UniPathway" id="UPA00392"/>
<comment type="subcellular location">
    <subcellularLocation>
        <location evidence="9">Cytoplasm</location>
    </subcellularLocation>
</comment>
<dbReference type="EC" id="1.17.99.6" evidence="9"/>
<evidence type="ECO:0000256" key="6">
    <source>
        <dbReference type="ARBA" id="ARBA00023002"/>
    </source>
</evidence>
<dbReference type="Gene3D" id="3.30.70.20">
    <property type="match status" value="1"/>
</dbReference>
<keyword evidence="9" id="KW-0170">Cobalt</keyword>
<dbReference type="HAMAP" id="MF_00916">
    <property type="entry name" value="QueG"/>
    <property type="match status" value="1"/>
</dbReference>
<comment type="function">
    <text evidence="9">Catalyzes the conversion of epoxyqueuosine (oQ) to queuosine (Q), which is a hypermodified base found in the wobble positions of tRNA(Asp), tRNA(Asn), tRNA(His) and tRNA(Tyr).</text>
</comment>
<keyword evidence="5 9" id="KW-0671">Queuosine biosynthesis</keyword>
<dbReference type="PROSITE" id="PS51379">
    <property type="entry name" value="4FE4S_FER_2"/>
    <property type="match status" value="1"/>
</dbReference>
<dbReference type="GO" id="GO:0005737">
    <property type="term" value="C:cytoplasm"/>
    <property type="evidence" value="ECO:0007669"/>
    <property type="project" value="UniProtKB-SubCell"/>
</dbReference>
<evidence type="ECO:0000259" key="10">
    <source>
        <dbReference type="PROSITE" id="PS51379"/>
    </source>
</evidence>
<feature type="binding site" evidence="9">
    <location>
        <position position="221"/>
    </location>
    <ligand>
        <name>[4Fe-4S] cluster</name>
        <dbReference type="ChEBI" id="CHEBI:49883"/>
        <label>2</label>
    </ligand>
</feature>
<dbReference type="PANTHER" id="PTHR30002">
    <property type="entry name" value="EPOXYQUEUOSINE REDUCTASE"/>
    <property type="match status" value="1"/>
</dbReference>
<evidence type="ECO:0000256" key="4">
    <source>
        <dbReference type="ARBA" id="ARBA00022723"/>
    </source>
</evidence>
<dbReference type="Pfam" id="PF13484">
    <property type="entry name" value="Fer4_16"/>
    <property type="match status" value="1"/>
</dbReference>
<dbReference type="RefSeq" id="WP_041976372.1">
    <property type="nucleotide sequence ID" value="NZ_CBXV010000006.1"/>
</dbReference>
<protein>
    <recommendedName>
        <fullName evidence="9">Epoxyqueuosine reductase</fullName>
        <ecNumber evidence="9">1.17.99.6</ecNumber>
    </recommendedName>
    <alternativeName>
        <fullName evidence="9">Queuosine biosynthesis protein QueG</fullName>
    </alternativeName>
</protein>
<keyword evidence="2 9" id="KW-0963">Cytoplasm</keyword>
<keyword evidence="8 9" id="KW-0411">Iron-sulfur</keyword>
<feature type="binding site" evidence="9">
    <location>
        <position position="249"/>
    </location>
    <ligand>
        <name>[4Fe-4S] cluster</name>
        <dbReference type="ChEBI" id="CHEBI:49883"/>
        <label>2</label>
    </ligand>
</feature>
<dbReference type="InterPro" id="IPR017900">
    <property type="entry name" value="4Fe4S_Fe_S_CS"/>
</dbReference>
<dbReference type="GO" id="GO:0046872">
    <property type="term" value="F:metal ion binding"/>
    <property type="evidence" value="ECO:0007669"/>
    <property type="project" value="UniProtKB-KW"/>
</dbReference>
<comment type="catalytic activity">
    <reaction evidence="9">
        <text>epoxyqueuosine(34) in tRNA + AH2 = queuosine(34) in tRNA + A + H2O</text>
        <dbReference type="Rhea" id="RHEA:32159"/>
        <dbReference type="Rhea" id="RHEA-COMP:18571"/>
        <dbReference type="Rhea" id="RHEA-COMP:18582"/>
        <dbReference type="ChEBI" id="CHEBI:13193"/>
        <dbReference type="ChEBI" id="CHEBI:15377"/>
        <dbReference type="ChEBI" id="CHEBI:17499"/>
        <dbReference type="ChEBI" id="CHEBI:194431"/>
        <dbReference type="ChEBI" id="CHEBI:194443"/>
        <dbReference type="EC" id="1.17.99.6"/>
    </reaction>
</comment>
<dbReference type="InterPro" id="IPR004453">
    <property type="entry name" value="QueG"/>
</dbReference>
<feature type="binding site" evidence="9">
    <location>
        <position position="201"/>
    </location>
    <ligand>
        <name>[4Fe-4S] cluster</name>
        <dbReference type="ChEBI" id="CHEBI:49883"/>
        <label>1</label>
    </ligand>
</feature>
<dbReference type="Pfam" id="PF08331">
    <property type="entry name" value="QueG_DUF1730"/>
    <property type="match status" value="1"/>
</dbReference>
<comment type="cofactor">
    <cofactor evidence="9">
        <name>cob(II)alamin</name>
        <dbReference type="ChEBI" id="CHEBI:16304"/>
    </cofactor>
</comment>
<evidence type="ECO:0000256" key="3">
    <source>
        <dbReference type="ARBA" id="ARBA00022694"/>
    </source>
</evidence>
<evidence type="ECO:0000256" key="7">
    <source>
        <dbReference type="ARBA" id="ARBA00023004"/>
    </source>
</evidence>
<dbReference type="AlphaFoldDB" id="A0A0B6WXJ2"/>
<accession>A0A0B6WXJ2</accession>
<evidence type="ECO:0000256" key="5">
    <source>
        <dbReference type="ARBA" id="ARBA00022785"/>
    </source>
</evidence>
<dbReference type="Proteomes" id="UP000031518">
    <property type="component" value="Unassembled WGS sequence"/>
</dbReference>
<feature type="binding site" evidence="9">
    <location>
        <position position="140"/>
    </location>
    <ligand>
        <name>cob(II)alamin</name>
        <dbReference type="ChEBI" id="CHEBI:16304"/>
    </ligand>
</feature>
<feature type="binding site" evidence="9">
    <location>
        <position position="198"/>
    </location>
    <ligand>
        <name>[4Fe-4S] cluster</name>
        <dbReference type="ChEBI" id="CHEBI:49883"/>
        <label>1</label>
    </ligand>
</feature>